<feature type="domain" description="Endoribonuclease L-PSP/chorismate mutase-like" evidence="1">
    <location>
        <begin position="37"/>
        <end position="175"/>
    </location>
</feature>
<dbReference type="CDD" id="cd02199">
    <property type="entry name" value="YjgF_YER057c_UK114_like_1"/>
    <property type="match status" value="1"/>
</dbReference>
<name>A0ABP3QBA3_9PROT</name>
<dbReference type="Gene3D" id="3.30.1330.40">
    <property type="entry name" value="RutC-like"/>
    <property type="match status" value="1"/>
</dbReference>
<dbReference type="RefSeq" id="WP_343895717.1">
    <property type="nucleotide sequence ID" value="NZ_BAAAFZ010000034.1"/>
</dbReference>
<organism evidence="2 3">
    <name type="scientific">Craurococcus roseus</name>
    <dbReference type="NCBI Taxonomy" id="77585"/>
    <lineage>
        <taxon>Bacteria</taxon>
        <taxon>Pseudomonadati</taxon>
        <taxon>Pseudomonadota</taxon>
        <taxon>Alphaproteobacteria</taxon>
        <taxon>Acetobacterales</taxon>
        <taxon>Acetobacteraceae</taxon>
        <taxon>Craurococcus</taxon>
    </lineage>
</organism>
<dbReference type="InterPro" id="IPR035959">
    <property type="entry name" value="RutC-like_sf"/>
</dbReference>
<dbReference type="PANTHER" id="PTHR43760:SF1">
    <property type="entry name" value="ENDORIBONUCLEASE L-PSP_CHORISMATE MUTASE-LIKE DOMAIN-CONTAINING PROTEIN"/>
    <property type="match status" value="1"/>
</dbReference>
<keyword evidence="3" id="KW-1185">Reference proteome</keyword>
<proteinExistence type="predicted"/>
<dbReference type="InterPro" id="IPR013813">
    <property type="entry name" value="Endoribo_LPSP/chorism_mut-like"/>
</dbReference>
<accession>A0ABP3QBA3</accession>
<dbReference type="SUPFAM" id="SSF55298">
    <property type="entry name" value="YjgF-like"/>
    <property type="match status" value="1"/>
</dbReference>
<dbReference type="Proteomes" id="UP001501588">
    <property type="component" value="Unassembled WGS sequence"/>
</dbReference>
<dbReference type="EMBL" id="BAAAFZ010000034">
    <property type="protein sequence ID" value="GAA0586266.1"/>
    <property type="molecule type" value="Genomic_DNA"/>
</dbReference>
<gene>
    <name evidence="2" type="ORF">GCM10009416_25810</name>
</gene>
<sequence>MGIEHRRSIVALGTVAATTAAWLAPRRARAQTAGTAEQRLRERGVELPRVMAPVANYVPAVRTGNLVFLAGTGPVKPDGAFATGKVGKDVTVEEAYGHARLTGLMLLAMLRTAAGGSLDNVARAVKVLGMVNCGPEFTEHPKVINGCSDLFVEVFGDRGKHARSAVGMPSLPFNISVEIEAIFEVA</sequence>
<protein>
    <submittedName>
        <fullName evidence="2">RidA family protein</fullName>
    </submittedName>
</protein>
<evidence type="ECO:0000313" key="3">
    <source>
        <dbReference type="Proteomes" id="UP001501588"/>
    </source>
</evidence>
<evidence type="ECO:0000313" key="2">
    <source>
        <dbReference type="EMBL" id="GAA0586266.1"/>
    </source>
</evidence>
<dbReference type="Pfam" id="PF14588">
    <property type="entry name" value="YjgF_endoribonc"/>
    <property type="match status" value="1"/>
</dbReference>
<dbReference type="PANTHER" id="PTHR43760">
    <property type="entry name" value="ENDORIBONUCLEASE-RELATED"/>
    <property type="match status" value="1"/>
</dbReference>
<comment type="caution">
    <text evidence="2">The sequence shown here is derived from an EMBL/GenBank/DDBJ whole genome shotgun (WGS) entry which is preliminary data.</text>
</comment>
<evidence type="ECO:0000259" key="1">
    <source>
        <dbReference type="Pfam" id="PF14588"/>
    </source>
</evidence>
<reference evidence="3" key="1">
    <citation type="journal article" date="2019" name="Int. J. Syst. Evol. Microbiol.">
        <title>The Global Catalogue of Microorganisms (GCM) 10K type strain sequencing project: providing services to taxonomists for standard genome sequencing and annotation.</title>
        <authorList>
            <consortium name="The Broad Institute Genomics Platform"/>
            <consortium name="The Broad Institute Genome Sequencing Center for Infectious Disease"/>
            <person name="Wu L."/>
            <person name="Ma J."/>
        </authorList>
    </citation>
    <scope>NUCLEOTIDE SEQUENCE [LARGE SCALE GENOMIC DNA]</scope>
    <source>
        <strain evidence="3">JCM 9933</strain>
    </source>
</reference>